<organism evidence="2 3">
    <name type="scientific">Peronospora belbahrii</name>
    <dbReference type="NCBI Taxonomy" id="622444"/>
    <lineage>
        <taxon>Eukaryota</taxon>
        <taxon>Sar</taxon>
        <taxon>Stramenopiles</taxon>
        <taxon>Oomycota</taxon>
        <taxon>Peronosporomycetes</taxon>
        <taxon>Peronosporales</taxon>
        <taxon>Peronosporaceae</taxon>
        <taxon>Peronospora</taxon>
    </lineage>
</organism>
<dbReference type="EMBL" id="CAKKTJ010000229">
    <property type="protein sequence ID" value="CAH0478379.1"/>
    <property type="molecule type" value="Genomic_DNA"/>
</dbReference>
<evidence type="ECO:0000313" key="3">
    <source>
        <dbReference type="Proteomes" id="UP001160483"/>
    </source>
</evidence>
<accession>A0AAU9L0Z0</accession>
<dbReference type="PANTHER" id="PTHR35450">
    <property type="entry name" value="REVERSE TRANSCRIPTASE DOMAIN-CONTAINING PROTEIN"/>
    <property type="match status" value="1"/>
</dbReference>
<feature type="signal peptide" evidence="1">
    <location>
        <begin position="1"/>
        <end position="19"/>
    </location>
</feature>
<protein>
    <recommendedName>
        <fullName evidence="4">Reverse transcriptase domain-containing protein</fullName>
    </recommendedName>
</protein>
<gene>
    <name evidence="2" type="ORF">PBS003_LOCUS5079</name>
</gene>
<dbReference type="AlphaFoldDB" id="A0AAU9L0Z0"/>
<dbReference type="Proteomes" id="UP001160483">
    <property type="component" value="Unassembled WGS sequence"/>
</dbReference>
<feature type="chain" id="PRO_5043347593" description="Reverse transcriptase domain-containing protein" evidence="1">
    <location>
        <begin position="20"/>
        <end position="292"/>
    </location>
</feature>
<evidence type="ECO:0008006" key="4">
    <source>
        <dbReference type="Google" id="ProtNLM"/>
    </source>
</evidence>
<evidence type="ECO:0000313" key="2">
    <source>
        <dbReference type="EMBL" id="CAH0478379.1"/>
    </source>
</evidence>
<proteinExistence type="predicted"/>
<dbReference type="PANTHER" id="PTHR35450:SF2">
    <property type="entry name" value="REVERSE TRANSCRIPTASE DOMAIN-CONTAINING PROTEIN"/>
    <property type="match status" value="1"/>
</dbReference>
<sequence length="292" mass="31521">MRAALPVLVLMEFATTFTSVCLVSYFCPHGNIYVLLNIQNSPTELEDGFGLTESQERCAGRPGQLKTHLPPAGHLQAVYGGFGAAAATLIHSARRKHRSLYKVWYDFCNAFGSVPLSLLWDALAQTGVPVEYIAMCQGLNSGAAFVIGNAEDGSTAPIQQRVGVFQGCPLSPHLFSAAISPLLHALDRLQTSWVQLSSDDRPKLTVMAASPAKCRSMGVRCTAHGSTESDNLNLSLDDTPIPTLTLSQSYTYLGIGDGFDHAQRSLDVLPLLKLLKQDATALMESIWRPGKC</sequence>
<name>A0AAU9L0Z0_9STRA</name>
<keyword evidence="1" id="KW-0732">Signal</keyword>
<reference evidence="2" key="1">
    <citation type="submission" date="2021-11" db="EMBL/GenBank/DDBJ databases">
        <authorList>
            <person name="Islam A."/>
            <person name="Islam S."/>
            <person name="Flora M.S."/>
            <person name="Rahman M."/>
            <person name="Ziaur R.M."/>
            <person name="Epstein J.H."/>
            <person name="Hassan M."/>
            <person name="Klassen M."/>
            <person name="Woodard K."/>
            <person name="Webb A."/>
            <person name="Webby R.J."/>
            <person name="El Zowalaty M.E."/>
        </authorList>
    </citation>
    <scope>NUCLEOTIDE SEQUENCE</scope>
    <source>
        <strain evidence="2">Pbs3</strain>
    </source>
</reference>
<comment type="caution">
    <text evidence="2">The sequence shown here is derived from an EMBL/GenBank/DDBJ whole genome shotgun (WGS) entry which is preliminary data.</text>
</comment>
<evidence type="ECO:0000256" key="1">
    <source>
        <dbReference type="SAM" id="SignalP"/>
    </source>
</evidence>